<evidence type="ECO:0000256" key="5">
    <source>
        <dbReference type="ARBA" id="ARBA00023136"/>
    </source>
</evidence>
<keyword evidence="4" id="KW-0677">Repeat</keyword>
<feature type="compositionally biased region" description="Acidic residues" evidence="6">
    <location>
        <begin position="1244"/>
        <end position="1263"/>
    </location>
</feature>
<reference evidence="10" key="1">
    <citation type="journal article" date="2023" name="Commun. Biol.">
        <title>Genome analysis of Parmales, the sister group of diatoms, reveals the evolutionary specialization of diatoms from phago-mixotrophs to photoautotrophs.</title>
        <authorList>
            <person name="Ban H."/>
            <person name="Sato S."/>
            <person name="Yoshikawa S."/>
            <person name="Yamada K."/>
            <person name="Nakamura Y."/>
            <person name="Ichinomiya M."/>
            <person name="Sato N."/>
            <person name="Blanc-Mathieu R."/>
            <person name="Endo H."/>
            <person name="Kuwata A."/>
            <person name="Ogata H."/>
        </authorList>
    </citation>
    <scope>NUCLEOTIDE SEQUENCE [LARGE SCALE GENOMIC DNA]</scope>
    <source>
        <strain evidence="10">NIES 3699</strain>
    </source>
</reference>
<keyword evidence="3" id="KW-0732">Signal</keyword>
<sequence length="1263" mass="141378">MSFTYDGTISPPPSAVSINISPGVKHLPKRIFEDLHNLTTVTGGKDLNEIGERAFIYCEELREVRIEGGVERWGFFAFFGCDRGRRKSSVLDDFKNNFELQNLVKLHVETGGGEEKMEPPEPINIDRTDSHDMAVENGARTLNHSDSMQEKVEAERRSTWEKHVDDLGRNTLTELTPEEIALALPPEPTWSCSACQNGIDLPEAKIHCPACGTLRPGKEELDALKTRIRKSIANRDEARASRSMLDDFSGEGGDIDEPVTNEVGEEDERTGSATNSNNNAVVNQLIQQAEEELRILTKSWVDMGGDEEALYDGNQADASLWLGVTIETGRVVGLAWYEENLAGVIPEELGYLSALQHLDLSDNALTGSLPASFGQLKNLNGLSLSNNQLSGDLPEELFELTALTTLRLNSNHFMGEVPKAINKLKLLEELSLDNNMFTGDIPDISQLRALEVVAIDRNNLTAGHMRSSLVDMTEKLGNAFQADLPVTLNQSENEDLLKDSRTVMSCWLAFGKDPKWLVNGVENDLSKWLGVVVKKNRVVAINWYEQRLQGIVPEAFDQLEKLEVLNLGQNPALEGGISGRVLELKRRLGDNFVCHLKDDEHFNNSTPLNEEEAVNLVPFSRASSTKEVVPARNEVVFDDGEDDIAYIGKGVTMNLNGQALNGNVTAFNQDDLPYTWVVNFDGLEKTVGKDEVLEGMKIYETTQGDLVKAAKMLVGVIELDEEEEQRETEIISNSSPVETSTVVEVEAGPYDSEKAQKYIGKDIVKEFNGEAFTGTVQKFLAKEDVGAEEDFWEVKYSDGDEEDINEEELLDLIEAFEKKKIEEVQVEEEEEEEEEEETFEHSEEIALMGKKVMKEAGGVIYSGKVSLFDIDNNTWEIKLKGEGGEKMTENVDREGLNAAMKLWVDSDGETDKAKEILNITVEEEKEEEEEEEKEEEEEEEEQQEEEQQEEQEEEEEQEHEEVDEHTEEMAILGKHVMKCSDSKIYSGKISGYNEDSNTWQVKFNGIPDTEDMDVDKIAEAIKLSEDSERDPETALKLSGVIESDEVSVHSEVSEHDPETALKLSGVIESDEVEPEAEPEPEPEPEAEDYLGKAKKYINKKIDKVEFDESTQEEQTFTGTVISYHTDESDESDHYWKIEYEDGQEGEMDEEEILQSLVGEEFIGMGIMKEFDGQVYSGKVENYVGHVDGDEGTFYHVLFSDGDSEDVEFLELVDLLEMWDLSEGDVERAQEIYEELYNEEMGGGEGEEEEEGEGGGEGEGEGGA</sequence>
<feature type="region of interest" description="Disordered" evidence="6">
    <location>
        <begin position="1038"/>
        <end position="1087"/>
    </location>
</feature>
<dbReference type="GO" id="GO:0016020">
    <property type="term" value="C:membrane"/>
    <property type="evidence" value="ECO:0007669"/>
    <property type="project" value="UniProtKB-SubCell"/>
</dbReference>
<evidence type="ECO:0000313" key="9">
    <source>
        <dbReference type="EMBL" id="GMH89487.1"/>
    </source>
</evidence>
<dbReference type="Proteomes" id="UP001165160">
    <property type="component" value="Unassembled WGS sequence"/>
</dbReference>
<feature type="region of interest" description="Disordered" evidence="6">
    <location>
        <begin position="913"/>
        <end position="966"/>
    </location>
</feature>
<feature type="compositionally biased region" description="Acidic residues" evidence="6">
    <location>
        <begin position="1068"/>
        <end position="1087"/>
    </location>
</feature>
<dbReference type="InterPro" id="IPR055414">
    <property type="entry name" value="LRR_R13L4/SHOC2-like"/>
</dbReference>
<evidence type="ECO:0000259" key="8">
    <source>
        <dbReference type="Pfam" id="PF23598"/>
    </source>
</evidence>
<evidence type="ECO:0000256" key="3">
    <source>
        <dbReference type="ARBA" id="ARBA00022729"/>
    </source>
</evidence>
<comment type="subcellular location">
    <subcellularLocation>
        <location evidence="1">Membrane</location>
    </subcellularLocation>
</comment>
<dbReference type="InterPro" id="IPR026906">
    <property type="entry name" value="LRR_5"/>
</dbReference>
<dbReference type="Pfam" id="PF21743">
    <property type="entry name" value="PTM_DIR17_Tudor"/>
    <property type="match status" value="2"/>
</dbReference>
<dbReference type="Gene3D" id="3.80.10.10">
    <property type="entry name" value="Ribonuclease Inhibitor"/>
    <property type="match status" value="3"/>
</dbReference>
<dbReference type="SUPFAM" id="SSF52058">
    <property type="entry name" value="L domain-like"/>
    <property type="match status" value="1"/>
</dbReference>
<evidence type="ECO:0000313" key="10">
    <source>
        <dbReference type="Proteomes" id="UP001165160"/>
    </source>
</evidence>
<keyword evidence="2" id="KW-0433">Leucine-rich repeat</keyword>
<dbReference type="AlphaFoldDB" id="A0A9W7BFI6"/>
<comment type="caution">
    <text evidence="9">The sequence shown here is derived from an EMBL/GenBank/DDBJ whole genome shotgun (WGS) entry which is preliminary data.</text>
</comment>
<dbReference type="Pfam" id="PF13306">
    <property type="entry name" value="LRR_5"/>
    <property type="match status" value="1"/>
</dbReference>
<dbReference type="EMBL" id="BRXX01000095">
    <property type="protein sequence ID" value="GMH89487.1"/>
    <property type="molecule type" value="Genomic_DNA"/>
</dbReference>
<feature type="domain" description="PTM/DIR17-like Tudor" evidence="7">
    <location>
        <begin position="1163"/>
        <end position="1215"/>
    </location>
</feature>
<evidence type="ECO:0000256" key="6">
    <source>
        <dbReference type="SAM" id="MobiDB-lite"/>
    </source>
</evidence>
<feature type="domain" description="PTM/DIR17-like Tudor" evidence="7">
    <location>
        <begin position="760"/>
        <end position="811"/>
    </location>
</feature>
<organism evidence="9 10">
    <name type="scientific">Triparma verrucosa</name>
    <dbReference type="NCBI Taxonomy" id="1606542"/>
    <lineage>
        <taxon>Eukaryota</taxon>
        <taxon>Sar</taxon>
        <taxon>Stramenopiles</taxon>
        <taxon>Ochrophyta</taxon>
        <taxon>Bolidophyceae</taxon>
        <taxon>Parmales</taxon>
        <taxon>Triparmaceae</taxon>
        <taxon>Triparma</taxon>
    </lineage>
</organism>
<accession>A0A9W7BFI6</accession>
<feature type="region of interest" description="Disordered" evidence="6">
    <location>
        <begin position="235"/>
        <end position="279"/>
    </location>
</feature>
<feature type="compositionally biased region" description="Basic and acidic residues" evidence="6">
    <location>
        <begin position="1046"/>
        <end position="1059"/>
    </location>
</feature>
<evidence type="ECO:0000259" key="7">
    <source>
        <dbReference type="Pfam" id="PF21743"/>
    </source>
</evidence>
<dbReference type="PANTHER" id="PTHR48010">
    <property type="entry name" value="OS05G0588300 PROTEIN"/>
    <property type="match status" value="1"/>
</dbReference>
<keyword evidence="10" id="KW-1185">Reference proteome</keyword>
<dbReference type="InterPro" id="IPR032675">
    <property type="entry name" value="LRR_dom_sf"/>
</dbReference>
<name>A0A9W7BFI6_9STRA</name>
<keyword evidence="5" id="KW-0472">Membrane</keyword>
<feature type="compositionally biased region" description="Acidic residues" evidence="6">
    <location>
        <begin position="921"/>
        <end position="966"/>
    </location>
</feature>
<evidence type="ECO:0000256" key="4">
    <source>
        <dbReference type="ARBA" id="ARBA00022737"/>
    </source>
</evidence>
<dbReference type="FunFam" id="3.80.10.10:FF:000400">
    <property type="entry name" value="Nuclear pore complex protein NUP107"/>
    <property type="match status" value="1"/>
</dbReference>
<dbReference type="InterPro" id="IPR047365">
    <property type="entry name" value="Tudor_AtPTM-like"/>
</dbReference>
<proteinExistence type="predicted"/>
<feature type="compositionally biased region" description="Acidic residues" evidence="6">
    <location>
        <begin position="253"/>
        <end position="268"/>
    </location>
</feature>
<gene>
    <name evidence="9" type="ORF">TrVE_jg5669</name>
</gene>
<dbReference type="InterPro" id="IPR003591">
    <property type="entry name" value="Leu-rich_rpt_typical-subtyp"/>
</dbReference>
<feature type="domain" description="Disease resistance R13L4/SHOC-2-like LRR" evidence="8">
    <location>
        <begin position="342"/>
        <end position="483"/>
    </location>
</feature>
<evidence type="ECO:0000256" key="1">
    <source>
        <dbReference type="ARBA" id="ARBA00004370"/>
    </source>
</evidence>
<dbReference type="InterPro" id="IPR050994">
    <property type="entry name" value="At_inactive_RLKs"/>
</dbReference>
<dbReference type="SMART" id="SM00369">
    <property type="entry name" value="LRR_TYP"/>
    <property type="match status" value="3"/>
</dbReference>
<dbReference type="PANTHER" id="PTHR48010:SF5">
    <property type="entry name" value="PROTEIN TOO MANY MOUTHS"/>
    <property type="match status" value="1"/>
</dbReference>
<feature type="region of interest" description="Disordered" evidence="6">
    <location>
        <begin position="1237"/>
        <end position="1263"/>
    </location>
</feature>
<evidence type="ECO:0000256" key="2">
    <source>
        <dbReference type="ARBA" id="ARBA00022614"/>
    </source>
</evidence>
<dbReference type="Pfam" id="PF23598">
    <property type="entry name" value="LRR_14"/>
    <property type="match status" value="1"/>
</dbReference>
<protein>
    <submittedName>
        <fullName evidence="9">Uncharacterized protein</fullName>
    </submittedName>
</protein>